<organism evidence="3 4">
    <name type="scientific">Dunaliella salina</name>
    <name type="common">Green alga</name>
    <name type="synonym">Protococcus salinus</name>
    <dbReference type="NCBI Taxonomy" id="3046"/>
    <lineage>
        <taxon>Eukaryota</taxon>
        <taxon>Viridiplantae</taxon>
        <taxon>Chlorophyta</taxon>
        <taxon>core chlorophytes</taxon>
        <taxon>Chlorophyceae</taxon>
        <taxon>CS clade</taxon>
        <taxon>Chlamydomonadales</taxon>
        <taxon>Dunaliellaceae</taxon>
        <taxon>Dunaliella</taxon>
    </lineage>
</organism>
<dbReference type="EMBL" id="MU070221">
    <property type="protein sequence ID" value="KAF5828961.1"/>
    <property type="molecule type" value="Genomic_DNA"/>
</dbReference>
<sequence>MLQALGWSAFAAVLAGGAYKLAQEVVSSKQQQQEQLPPPTESGAGATGMGPGQQPVELASLLARAKAANTTTPGSVPLEFGLGDQKEQQQEQEQEGEATLHPQQARDGEQAPAGSVRLDEARLRDDVMNDLVQWEAPGTEATQSHVTGSGLHPIQAIRLTIEDGFDAAGGIIVSSWDAAGKAASGMSQRLSARAPGAGPSSHPRAATTYVIPLDQLVGDKPPSPSPDADVNAAAHISPSTPPQPAASIQVTALLPATHKRTQGPPSRHQLALLFGSAGLVLAAGGLVLGSPRLLPFSSLSLLSTRTQPRDDDQQQEVTHFASPHNVLESDGESSGTSSISIVNASRSSFTGVEESQPAHLPLAQHQNALSQHGRAMSRGPALPQTRAATGEAAAATAARFCPPQSSSEASIHKEQHQRADLLLQHGATFHQGLFGQDKTPVQSSQEQGGAENSVHFVGTHQAAPAGPAEEAAVRVGEEQV</sequence>
<evidence type="ECO:0008006" key="5">
    <source>
        <dbReference type="Google" id="ProtNLM"/>
    </source>
</evidence>
<evidence type="ECO:0000313" key="4">
    <source>
        <dbReference type="Proteomes" id="UP000815325"/>
    </source>
</evidence>
<keyword evidence="4" id="KW-1185">Reference proteome</keyword>
<feature type="region of interest" description="Disordered" evidence="1">
    <location>
        <begin position="434"/>
        <end position="480"/>
    </location>
</feature>
<reference evidence="3" key="1">
    <citation type="submission" date="2017-08" db="EMBL/GenBank/DDBJ databases">
        <authorList>
            <person name="Polle J.E."/>
            <person name="Barry K."/>
            <person name="Cushman J."/>
            <person name="Schmutz J."/>
            <person name="Tran D."/>
            <person name="Hathwaick L.T."/>
            <person name="Yim W.C."/>
            <person name="Jenkins J."/>
            <person name="Mckie-Krisberg Z.M."/>
            <person name="Prochnik S."/>
            <person name="Lindquist E."/>
            <person name="Dockter R.B."/>
            <person name="Adam C."/>
            <person name="Molina H."/>
            <person name="Bunkerborg J."/>
            <person name="Jin E."/>
            <person name="Buchheim M."/>
            <person name="Magnuson J."/>
        </authorList>
    </citation>
    <scope>NUCLEOTIDE SEQUENCE</scope>
    <source>
        <strain evidence="3">CCAP 19/18</strain>
    </source>
</reference>
<feature type="region of interest" description="Disordered" evidence="1">
    <location>
        <begin position="25"/>
        <end position="113"/>
    </location>
</feature>
<feature type="region of interest" description="Disordered" evidence="1">
    <location>
        <begin position="216"/>
        <end position="246"/>
    </location>
</feature>
<evidence type="ECO:0000313" key="3">
    <source>
        <dbReference type="EMBL" id="KAF5828961.1"/>
    </source>
</evidence>
<protein>
    <recommendedName>
        <fullName evidence="5">Transmembrane protein</fullName>
    </recommendedName>
</protein>
<feature type="signal peptide" evidence="2">
    <location>
        <begin position="1"/>
        <end position="22"/>
    </location>
</feature>
<feature type="region of interest" description="Disordered" evidence="1">
    <location>
        <begin position="305"/>
        <end position="338"/>
    </location>
</feature>
<keyword evidence="2" id="KW-0732">Signal</keyword>
<gene>
    <name evidence="3" type="ORF">DUNSADRAFT_16758</name>
</gene>
<proteinExistence type="predicted"/>
<feature type="compositionally biased region" description="Low complexity" evidence="1">
    <location>
        <begin position="25"/>
        <end position="35"/>
    </location>
</feature>
<dbReference type="Proteomes" id="UP000815325">
    <property type="component" value="Unassembled WGS sequence"/>
</dbReference>
<comment type="caution">
    <text evidence="3">The sequence shown here is derived from an EMBL/GenBank/DDBJ whole genome shotgun (WGS) entry which is preliminary data.</text>
</comment>
<name>A0ABQ7G2Z1_DUNSA</name>
<feature type="compositionally biased region" description="Basic and acidic residues" evidence="1">
    <location>
        <begin position="471"/>
        <end position="480"/>
    </location>
</feature>
<feature type="chain" id="PRO_5045592257" description="Transmembrane protein" evidence="2">
    <location>
        <begin position="23"/>
        <end position="480"/>
    </location>
</feature>
<accession>A0ABQ7G2Z1</accession>
<evidence type="ECO:0000256" key="1">
    <source>
        <dbReference type="SAM" id="MobiDB-lite"/>
    </source>
</evidence>
<evidence type="ECO:0000256" key="2">
    <source>
        <dbReference type="SAM" id="SignalP"/>
    </source>
</evidence>